<keyword evidence="1" id="KW-0732">Signal</keyword>
<organism evidence="2 3">
    <name type="scientific">Lederbergia citrea</name>
    <dbReference type="NCBI Taxonomy" id="2833581"/>
    <lineage>
        <taxon>Bacteria</taxon>
        <taxon>Bacillati</taxon>
        <taxon>Bacillota</taxon>
        <taxon>Bacilli</taxon>
        <taxon>Bacillales</taxon>
        <taxon>Bacillaceae</taxon>
        <taxon>Lederbergia</taxon>
    </lineage>
</organism>
<name>A0A942US41_9BACI</name>
<evidence type="ECO:0000313" key="3">
    <source>
        <dbReference type="Proteomes" id="UP000676456"/>
    </source>
</evidence>
<dbReference type="PANTHER" id="PTHR43649:SF17">
    <property type="entry name" value="ABC TRANSPORTER SOLUTE BINDING PROTEIN-SUGAR TRANSPORT"/>
    <property type="match status" value="1"/>
</dbReference>
<dbReference type="AlphaFoldDB" id="A0A942US41"/>
<dbReference type="InterPro" id="IPR050490">
    <property type="entry name" value="Bact_solute-bd_prot1"/>
</dbReference>
<dbReference type="CDD" id="cd13585">
    <property type="entry name" value="PBP2_TMBP_like"/>
    <property type="match status" value="1"/>
</dbReference>
<dbReference type="Proteomes" id="UP000676456">
    <property type="component" value="Unassembled WGS sequence"/>
</dbReference>
<dbReference type="InterPro" id="IPR006059">
    <property type="entry name" value="SBP"/>
</dbReference>
<feature type="chain" id="PRO_5037636544" evidence="1">
    <location>
        <begin position="28"/>
        <end position="443"/>
    </location>
</feature>
<dbReference type="EMBL" id="JAGYPN010000002">
    <property type="protein sequence ID" value="MBS4222994.1"/>
    <property type="molecule type" value="Genomic_DNA"/>
</dbReference>
<protein>
    <submittedName>
        <fullName evidence="2">Sugar ABC transporter substrate-binding protein</fullName>
    </submittedName>
</protein>
<comment type="caution">
    <text evidence="2">The sequence shown here is derived from an EMBL/GenBank/DDBJ whole genome shotgun (WGS) entry which is preliminary data.</text>
</comment>
<dbReference type="SUPFAM" id="SSF53850">
    <property type="entry name" value="Periplasmic binding protein-like II"/>
    <property type="match status" value="1"/>
</dbReference>
<dbReference type="PANTHER" id="PTHR43649">
    <property type="entry name" value="ARABINOSE-BINDING PROTEIN-RELATED"/>
    <property type="match status" value="1"/>
</dbReference>
<reference evidence="2 3" key="1">
    <citation type="submission" date="2021-05" db="EMBL/GenBank/DDBJ databases">
        <title>Novel Bacillus species.</title>
        <authorList>
            <person name="Liu G."/>
        </authorList>
    </citation>
    <scope>NUCLEOTIDE SEQUENCE [LARGE SCALE GENOMIC DNA]</scope>
    <source>
        <strain evidence="2 3">FJAT-49682</strain>
    </source>
</reference>
<evidence type="ECO:0000256" key="1">
    <source>
        <dbReference type="SAM" id="SignalP"/>
    </source>
</evidence>
<dbReference type="Pfam" id="PF01547">
    <property type="entry name" value="SBP_bac_1"/>
    <property type="match status" value="1"/>
</dbReference>
<proteinExistence type="predicted"/>
<evidence type="ECO:0000313" key="2">
    <source>
        <dbReference type="EMBL" id="MBS4222994.1"/>
    </source>
</evidence>
<dbReference type="PROSITE" id="PS51257">
    <property type="entry name" value="PROKAR_LIPOPROTEIN"/>
    <property type="match status" value="1"/>
</dbReference>
<dbReference type="RefSeq" id="WP_213098046.1">
    <property type="nucleotide sequence ID" value="NZ_JAGYPH010000002.1"/>
</dbReference>
<keyword evidence="3" id="KW-1185">Reference proteome</keyword>
<gene>
    <name evidence="2" type="ORF">KHA91_09595</name>
</gene>
<sequence>MKRKWSFLKVTALFLTLLLVVTGCSSGGGKKTSSNEGGSGSSDGKKVELTMAAWGNPAEIKVYQKGLTEYEKQNPNVKIKLIPVPGDNYEQKLMTELSGGKAHDIFYVGAETMPKLVETGKIADLTEFLESSASHVKADEFADGLWGAARKDGKIYGVSVDNNPLLMYYNKKVLAEAGIDKSPQEYFDEGNWNWKTFEEMTGKLKAAGKRGFVADKWSAHLFSWVWSNGGDLYDDEANFILDENPKAQEAFEFLDKNIKSGNFTYTGSLPKGQGADAMFMSNQVGFVAAGRWLTPMFSENKSLEFDYIPWPTNTGNKMEPAAIAIAYMSVAKDSKNVEEAMKFMSYYTSAEGQKARLAGNGNAVPSVNGVDELITDDAIPEHAKYLIDAREIGVVEDKQVLIPGLEKELGDIMDLMYLGKQDAAKTMDAVSKKAKEMIEDYKK</sequence>
<feature type="signal peptide" evidence="1">
    <location>
        <begin position="1"/>
        <end position="27"/>
    </location>
</feature>
<dbReference type="Gene3D" id="3.40.190.10">
    <property type="entry name" value="Periplasmic binding protein-like II"/>
    <property type="match status" value="1"/>
</dbReference>
<accession>A0A942US41</accession>